<evidence type="ECO:0000313" key="3">
    <source>
        <dbReference type="EMBL" id="CAK0811661.1"/>
    </source>
</evidence>
<protein>
    <submittedName>
        <fullName evidence="3">Uncharacterized protein</fullName>
    </submittedName>
</protein>
<evidence type="ECO:0000256" key="2">
    <source>
        <dbReference type="SAM" id="MobiDB-lite"/>
    </source>
</evidence>
<gene>
    <name evidence="3" type="ORF">PCOR1329_LOCUS16196</name>
</gene>
<evidence type="ECO:0000256" key="1">
    <source>
        <dbReference type="SAM" id="Coils"/>
    </source>
</evidence>
<comment type="caution">
    <text evidence="3">The sequence shown here is derived from an EMBL/GenBank/DDBJ whole genome shotgun (WGS) entry which is preliminary data.</text>
</comment>
<dbReference type="Proteomes" id="UP001189429">
    <property type="component" value="Unassembled WGS sequence"/>
</dbReference>
<evidence type="ECO:0000313" key="4">
    <source>
        <dbReference type="Proteomes" id="UP001189429"/>
    </source>
</evidence>
<feature type="non-terminal residue" evidence="3">
    <location>
        <position position="323"/>
    </location>
</feature>
<name>A0ABN9R3Y1_9DINO</name>
<accession>A0ABN9R3Y1</accession>
<keyword evidence="4" id="KW-1185">Reference proteome</keyword>
<keyword evidence="1" id="KW-0175">Coiled coil</keyword>
<sequence>MEVVVSVLAARNLSQSPLILRNLYSILEVADCVHNSPQLEVNDVRFKVPSVDASLLLTVKNGQTQTSMFVRSVPLDFALGSPTAQGVWLAVYEPGDARNLTFDLAPPRTDVPQVHLSIRSTGQLAGSPPRTGDRMAFSVPTSSNVMDRSTDGPRPFASPRASYGGAGASLDRLSIREKELQAEDIKAKVAGLAEKQRQGRATEQELQEVACEIRNVQADIDHVEQELRRLTTQKQAAECEEKEARDGVGMVRESLRKKELSILELRSHRDESQRQLNRVLQEHDQVRSSKELEIRSFDQEVKGMATELDRWKSEAAGLSEKPG</sequence>
<organism evidence="3 4">
    <name type="scientific">Prorocentrum cordatum</name>
    <dbReference type="NCBI Taxonomy" id="2364126"/>
    <lineage>
        <taxon>Eukaryota</taxon>
        <taxon>Sar</taxon>
        <taxon>Alveolata</taxon>
        <taxon>Dinophyceae</taxon>
        <taxon>Prorocentrales</taxon>
        <taxon>Prorocentraceae</taxon>
        <taxon>Prorocentrum</taxon>
    </lineage>
</organism>
<proteinExistence type="predicted"/>
<reference evidence="3" key="1">
    <citation type="submission" date="2023-10" db="EMBL/GenBank/DDBJ databases">
        <authorList>
            <person name="Chen Y."/>
            <person name="Shah S."/>
            <person name="Dougan E. K."/>
            <person name="Thang M."/>
            <person name="Chan C."/>
        </authorList>
    </citation>
    <scope>NUCLEOTIDE SEQUENCE [LARGE SCALE GENOMIC DNA]</scope>
</reference>
<feature type="region of interest" description="Disordered" evidence="2">
    <location>
        <begin position="141"/>
        <end position="163"/>
    </location>
</feature>
<dbReference type="EMBL" id="CAUYUJ010004949">
    <property type="protein sequence ID" value="CAK0811661.1"/>
    <property type="molecule type" value="Genomic_DNA"/>
</dbReference>
<feature type="coiled-coil region" evidence="1">
    <location>
        <begin position="175"/>
        <end position="282"/>
    </location>
</feature>